<dbReference type="PROSITE" id="PS50110">
    <property type="entry name" value="RESPONSE_REGULATORY"/>
    <property type="match status" value="1"/>
</dbReference>
<dbReference type="GO" id="GO:0003677">
    <property type="term" value="F:DNA binding"/>
    <property type="evidence" value="ECO:0007669"/>
    <property type="project" value="UniProtKB-KW"/>
</dbReference>
<sequence>MEPKRVLIVEDEPLTCHALKLALDDISQKDPGPEFEVAIYHTYGEAQDFISSNNMVHLALLDFTLGPDTSATGFNLAKLLRASATNAKIIFLTSISDRHQYYTIFREINPEGFIIKSELDFKGIEGALTRVISGETYFSPSIQDFLRKEMSIPKEVEDVDRQLLFLLSKGAGTRDLSEELKMSPSGIEWRKRRLARLFGLESGQTLPLIESAKTKGLL</sequence>
<dbReference type="Proteomes" id="UP000008908">
    <property type="component" value="Chromosome"/>
</dbReference>
<gene>
    <name evidence="6" type="ordered locus">Murru_2541</name>
</gene>
<keyword evidence="7" id="KW-1185">Reference proteome</keyword>
<keyword evidence="3" id="KW-0804">Transcription</keyword>
<evidence type="ECO:0000256" key="3">
    <source>
        <dbReference type="ARBA" id="ARBA00023163"/>
    </source>
</evidence>
<keyword evidence="2" id="KW-0238">DNA-binding</keyword>
<dbReference type="RefSeq" id="WP_014033858.1">
    <property type="nucleotide sequence ID" value="NC_015945.1"/>
</dbReference>
<dbReference type="EMBL" id="CP002999">
    <property type="protein sequence ID" value="AEM71577.1"/>
    <property type="molecule type" value="Genomic_DNA"/>
</dbReference>
<dbReference type="STRING" id="886377.Murru_2541"/>
<dbReference type="InterPro" id="IPR011006">
    <property type="entry name" value="CheY-like_superfamily"/>
</dbReference>
<dbReference type="GO" id="GO:0000160">
    <property type="term" value="P:phosphorelay signal transduction system"/>
    <property type="evidence" value="ECO:0007669"/>
    <property type="project" value="InterPro"/>
</dbReference>
<dbReference type="Gene3D" id="3.40.50.2300">
    <property type="match status" value="1"/>
</dbReference>
<feature type="modified residue" description="4-aspartylphosphate" evidence="4">
    <location>
        <position position="62"/>
    </location>
</feature>
<dbReference type="PANTHER" id="PTHR43214">
    <property type="entry name" value="TWO-COMPONENT RESPONSE REGULATOR"/>
    <property type="match status" value="1"/>
</dbReference>
<dbReference type="KEGG" id="mrs:Murru_2541"/>
<proteinExistence type="predicted"/>
<dbReference type="HOGENOM" id="CLU_000445_90_1_10"/>
<evidence type="ECO:0000256" key="4">
    <source>
        <dbReference type="PROSITE-ProRule" id="PRU00169"/>
    </source>
</evidence>
<evidence type="ECO:0000256" key="2">
    <source>
        <dbReference type="ARBA" id="ARBA00023125"/>
    </source>
</evidence>
<protein>
    <submittedName>
        <fullName evidence="6">Response regulator receiver protein</fullName>
    </submittedName>
</protein>
<evidence type="ECO:0000256" key="1">
    <source>
        <dbReference type="ARBA" id="ARBA00023015"/>
    </source>
</evidence>
<evidence type="ECO:0000313" key="6">
    <source>
        <dbReference type="EMBL" id="AEM71577.1"/>
    </source>
</evidence>
<dbReference type="InterPro" id="IPR001789">
    <property type="entry name" value="Sig_transdc_resp-reg_receiver"/>
</dbReference>
<keyword evidence="1" id="KW-0805">Transcription regulation</keyword>
<dbReference type="eggNOG" id="COG2197">
    <property type="taxonomic scope" value="Bacteria"/>
</dbReference>
<dbReference type="InterPro" id="IPR039420">
    <property type="entry name" value="WalR-like"/>
</dbReference>
<evidence type="ECO:0000259" key="5">
    <source>
        <dbReference type="PROSITE" id="PS50110"/>
    </source>
</evidence>
<keyword evidence="4" id="KW-0597">Phosphoprotein</keyword>
<feature type="domain" description="Response regulatory" evidence="5">
    <location>
        <begin position="5"/>
        <end position="131"/>
    </location>
</feature>
<reference evidence="6 7" key="2">
    <citation type="journal article" date="2012" name="Stand. Genomic Sci.">
        <title>Complete genome sequence of the facultatively anaerobic, appendaged bacterium Muricauda ruestringensis type strain (B1(T)).</title>
        <authorList>
            <person name="Huntemann M."/>
            <person name="Teshima H."/>
            <person name="Lapidus A."/>
            <person name="Nolan M."/>
            <person name="Lucas S."/>
            <person name="Hammon N."/>
            <person name="Deshpande S."/>
            <person name="Cheng J.F."/>
            <person name="Tapia R."/>
            <person name="Goodwin L.A."/>
            <person name="Pitluck S."/>
            <person name="Liolios K."/>
            <person name="Pagani I."/>
            <person name="Ivanova N."/>
            <person name="Mavromatis K."/>
            <person name="Mikhailova N."/>
            <person name="Pati A."/>
            <person name="Chen A."/>
            <person name="Palaniappan K."/>
            <person name="Land M."/>
            <person name="Hauser L."/>
            <person name="Pan C."/>
            <person name="Brambilla E.M."/>
            <person name="Rohde M."/>
            <person name="Spring S."/>
            <person name="Goker M."/>
            <person name="Detter J.C."/>
            <person name="Bristow J."/>
            <person name="Eisen J.A."/>
            <person name="Markowitz V."/>
            <person name="Hugenholtz P."/>
            <person name="Kyrpides N.C."/>
            <person name="Klenk H.P."/>
            <person name="Woyke T."/>
        </authorList>
    </citation>
    <scope>NUCLEOTIDE SEQUENCE [LARGE SCALE GENOMIC DNA]</scope>
    <source>
        <strain evidence="7">DSM 13258 / LMG 19739 / B1</strain>
    </source>
</reference>
<dbReference type="SUPFAM" id="SSF52172">
    <property type="entry name" value="CheY-like"/>
    <property type="match status" value="1"/>
</dbReference>
<evidence type="ECO:0000313" key="7">
    <source>
        <dbReference type="Proteomes" id="UP000008908"/>
    </source>
</evidence>
<reference evidence="7" key="1">
    <citation type="submission" date="2011-08" db="EMBL/GenBank/DDBJ databases">
        <title>The complete genome of Muricauda ruestringensis DSM 13258.</title>
        <authorList>
            <person name="Lucas S."/>
            <person name="Han J."/>
            <person name="Lapidus A."/>
            <person name="Bruce D."/>
            <person name="Goodwin L."/>
            <person name="Pitluck S."/>
            <person name="Peters L."/>
            <person name="Kyrpides N."/>
            <person name="Mavromatis K."/>
            <person name="Ivanova N."/>
            <person name="Ovchinnikova G."/>
            <person name="Teshima H."/>
            <person name="Detter J.C."/>
            <person name="Tapia R."/>
            <person name="Han C."/>
            <person name="Land M."/>
            <person name="Hauser L."/>
            <person name="Markowitz V."/>
            <person name="Cheng J.-F."/>
            <person name="Hugenholtz P."/>
            <person name="Woyke T."/>
            <person name="Wu D."/>
            <person name="Spring S."/>
            <person name="Schroeder M."/>
            <person name="Brambilla E."/>
            <person name="Klenk H.-P."/>
            <person name="Eisen J.A."/>
        </authorList>
    </citation>
    <scope>NUCLEOTIDE SEQUENCE [LARGE SCALE GENOMIC DNA]</scope>
    <source>
        <strain evidence="7">DSM 13258 / LMG 19739 / B1</strain>
    </source>
</reference>
<dbReference type="OrthoDB" id="651456at2"/>
<organism evidence="6 7">
    <name type="scientific">Allomuricauda ruestringensis (strain DSM 13258 / CIP 107369 / LMG 19739 / B1)</name>
    <name type="common">Muricauda ruestringensis</name>
    <dbReference type="NCBI Taxonomy" id="886377"/>
    <lineage>
        <taxon>Bacteria</taxon>
        <taxon>Pseudomonadati</taxon>
        <taxon>Bacteroidota</taxon>
        <taxon>Flavobacteriia</taxon>
        <taxon>Flavobacteriales</taxon>
        <taxon>Flavobacteriaceae</taxon>
        <taxon>Flagellimonas</taxon>
    </lineage>
</organism>
<accession>G2PQ71</accession>
<name>G2PQ71_ALLRU</name>
<dbReference type="PANTHER" id="PTHR43214:SF41">
    <property type="entry name" value="NITRATE_NITRITE RESPONSE REGULATOR PROTEIN NARP"/>
    <property type="match status" value="1"/>
</dbReference>
<dbReference type="AlphaFoldDB" id="G2PQ71"/>